<dbReference type="InParanoid" id="A0A7R8YT96"/>
<gene>
    <name evidence="1" type="ORF">HERILL_LOCUS4553</name>
</gene>
<organism evidence="1 2">
    <name type="scientific">Hermetia illucens</name>
    <name type="common">Black soldier fly</name>
    <dbReference type="NCBI Taxonomy" id="343691"/>
    <lineage>
        <taxon>Eukaryota</taxon>
        <taxon>Metazoa</taxon>
        <taxon>Ecdysozoa</taxon>
        <taxon>Arthropoda</taxon>
        <taxon>Hexapoda</taxon>
        <taxon>Insecta</taxon>
        <taxon>Pterygota</taxon>
        <taxon>Neoptera</taxon>
        <taxon>Endopterygota</taxon>
        <taxon>Diptera</taxon>
        <taxon>Brachycera</taxon>
        <taxon>Stratiomyomorpha</taxon>
        <taxon>Stratiomyidae</taxon>
        <taxon>Hermetiinae</taxon>
        <taxon>Hermetia</taxon>
    </lineage>
</organism>
<proteinExistence type="predicted"/>
<accession>A0A7R8YT96</accession>
<protein>
    <submittedName>
        <fullName evidence="1">Uncharacterized protein</fullName>
    </submittedName>
</protein>
<evidence type="ECO:0000313" key="1">
    <source>
        <dbReference type="EMBL" id="CAD7081449.1"/>
    </source>
</evidence>
<sequence>MPSEHNRPALTRNTRWSWPDAVQPSKDFNKIPGNPNKSKTIQILTKEANQIEIVVMVDDTVTAGDLCLRCFEFLHNPDPMMNVLPTTHPLAGSLGEEILCLFAGLSGLTGGDELHSTYSVTLCSMPTYVRITKFAGTSLKSATGQNSFCC</sequence>
<dbReference type="EMBL" id="LR899010">
    <property type="protein sequence ID" value="CAD7081449.1"/>
    <property type="molecule type" value="Genomic_DNA"/>
</dbReference>
<name>A0A7R8YT96_HERIL</name>
<dbReference type="AlphaFoldDB" id="A0A7R8YT96"/>
<reference evidence="1 2" key="1">
    <citation type="submission" date="2020-11" db="EMBL/GenBank/DDBJ databases">
        <authorList>
            <person name="Wallbank WR R."/>
            <person name="Pardo Diaz C."/>
            <person name="Kozak K."/>
            <person name="Martin S."/>
            <person name="Jiggins C."/>
            <person name="Moest M."/>
            <person name="Warren A I."/>
            <person name="Generalovic N T."/>
            <person name="Byers J.R.P. K."/>
            <person name="Montejo-Kovacevich G."/>
            <person name="Yen C E."/>
        </authorList>
    </citation>
    <scope>NUCLEOTIDE SEQUENCE [LARGE SCALE GENOMIC DNA]</scope>
</reference>
<evidence type="ECO:0000313" key="2">
    <source>
        <dbReference type="Proteomes" id="UP000594454"/>
    </source>
</evidence>
<dbReference type="Proteomes" id="UP000594454">
    <property type="component" value="Chromosome 2"/>
</dbReference>
<keyword evidence="2" id="KW-1185">Reference proteome</keyword>